<reference evidence="5 6" key="1">
    <citation type="submission" date="2018-02" db="EMBL/GenBank/DDBJ databases">
        <title>Acetobacter orientalis genome.</title>
        <authorList>
            <person name="Nakashima N."/>
            <person name="Tamura T."/>
        </authorList>
    </citation>
    <scope>NUCLEOTIDE SEQUENCE [LARGE SCALE GENOMIC DNA]</scope>
    <source>
        <strain evidence="5 6">FAN1</strain>
    </source>
</reference>
<sequence>MLTQVQLIIEIILSFFLFLGIIYSFYLSRVLSHLKRDRASLLSLVEKLQSSVTSAEEGVEKLRVAGEVSGRPLSRMIEQAKASGSELDSMASKADSVADRLQEVLTRVPNQERRLERLLLEVEDAQEELAKDLATLQSYNLHSTPEVHQISEETPPPESIDSTEHGLSDSWIAPEAEASTAPHLTASTNPPAPTPAKRSKFADHVEAPPPGSLTRARPYLKALNRTFLKEP</sequence>
<feature type="transmembrane region" description="Helical" evidence="3">
    <location>
        <begin position="6"/>
        <end position="26"/>
    </location>
</feature>
<dbReference type="InterPro" id="IPR045531">
    <property type="entry name" value="DUF6468"/>
</dbReference>
<dbReference type="EMBL" id="AP018515">
    <property type="protein sequence ID" value="BBC78969.1"/>
    <property type="molecule type" value="Genomic_DNA"/>
</dbReference>
<accession>A0A2Z5ZF08</accession>
<keyword evidence="1" id="KW-0175">Coiled coil</keyword>
<dbReference type="Proteomes" id="UP000270034">
    <property type="component" value="Chromosome"/>
</dbReference>
<evidence type="ECO:0000313" key="6">
    <source>
        <dbReference type="Proteomes" id="UP000270034"/>
    </source>
</evidence>
<evidence type="ECO:0000259" key="4">
    <source>
        <dbReference type="Pfam" id="PF20072"/>
    </source>
</evidence>
<evidence type="ECO:0000256" key="2">
    <source>
        <dbReference type="SAM" id="MobiDB-lite"/>
    </source>
</evidence>
<proteinExistence type="predicted"/>
<dbReference type="AlphaFoldDB" id="A0A2Z5ZF08"/>
<keyword evidence="3" id="KW-0812">Transmembrane</keyword>
<protein>
    <recommendedName>
        <fullName evidence="4">DUF6468 domain-containing protein</fullName>
    </recommendedName>
</protein>
<feature type="region of interest" description="Disordered" evidence="2">
    <location>
        <begin position="180"/>
        <end position="218"/>
    </location>
</feature>
<evidence type="ECO:0000256" key="3">
    <source>
        <dbReference type="SAM" id="Phobius"/>
    </source>
</evidence>
<keyword evidence="3" id="KW-0472">Membrane</keyword>
<keyword evidence="3" id="KW-1133">Transmembrane helix</keyword>
<evidence type="ECO:0000313" key="5">
    <source>
        <dbReference type="EMBL" id="BBC78969.1"/>
    </source>
</evidence>
<feature type="coiled-coil region" evidence="1">
    <location>
        <begin position="101"/>
        <end position="135"/>
    </location>
</feature>
<dbReference type="Pfam" id="PF20072">
    <property type="entry name" value="DUF6468"/>
    <property type="match status" value="1"/>
</dbReference>
<gene>
    <name evidence="5" type="ORF">AcetOrient_orf00895</name>
</gene>
<feature type="domain" description="DUF6468" evidence="4">
    <location>
        <begin position="34"/>
        <end position="106"/>
    </location>
</feature>
<organism evidence="5 6">
    <name type="scientific">Acetobacter orientalis</name>
    <dbReference type="NCBI Taxonomy" id="146474"/>
    <lineage>
        <taxon>Bacteria</taxon>
        <taxon>Pseudomonadati</taxon>
        <taxon>Pseudomonadota</taxon>
        <taxon>Alphaproteobacteria</taxon>
        <taxon>Acetobacterales</taxon>
        <taxon>Acetobacteraceae</taxon>
        <taxon>Acetobacter</taxon>
    </lineage>
</organism>
<feature type="region of interest" description="Disordered" evidence="2">
    <location>
        <begin position="146"/>
        <end position="165"/>
    </location>
</feature>
<name>A0A2Z5ZF08_9PROT</name>
<dbReference type="KEGG" id="aot:AcetOri_orf00895"/>
<evidence type="ECO:0000256" key="1">
    <source>
        <dbReference type="SAM" id="Coils"/>
    </source>
</evidence>